<dbReference type="GO" id="GO:0004315">
    <property type="term" value="F:3-oxoacyl-[acyl-carrier-protein] synthase activity"/>
    <property type="evidence" value="ECO:0007669"/>
    <property type="project" value="InterPro"/>
</dbReference>
<dbReference type="InterPro" id="IPR001227">
    <property type="entry name" value="Ac_transferase_dom_sf"/>
</dbReference>
<dbReference type="InterPro" id="IPR036736">
    <property type="entry name" value="ACP-like_sf"/>
</dbReference>
<evidence type="ECO:0000256" key="10">
    <source>
        <dbReference type="PROSITE-ProRule" id="PRU01363"/>
    </source>
</evidence>
<evidence type="ECO:0000259" key="14">
    <source>
        <dbReference type="PROSITE" id="PS52019"/>
    </source>
</evidence>
<dbReference type="InterPro" id="IPR032821">
    <property type="entry name" value="PKS_assoc"/>
</dbReference>
<dbReference type="InterPro" id="IPR042104">
    <property type="entry name" value="PKS_dehydratase_sf"/>
</dbReference>
<dbReference type="PANTHER" id="PTHR43775:SF51">
    <property type="entry name" value="INACTIVE PHENOLPHTHIOCEROL SYNTHESIS POLYKETIDE SYNTHASE TYPE I PKS1-RELATED"/>
    <property type="match status" value="1"/>
</dbReference>
<dbReference type="Gene3D" id="1.10.1200.10">
    <property type="entry name" value="ACP-like"/>
    <property type="match status" value="1"/>
</dbReference>
<dbReference type="Pfam" id="PF14765">
    <property type="entry name" value="PS-DH"/>
    <property type="match status" value="1"/>
</dbReference>
<dbReference type="SUPFAM" id="SSF55048">
    <property type="entry name" value="Probable ACP-binding domain of malonyl-CoA ACP transacylase"/>
    <property type="match status" value="1"/>
</dbReference>
<dbReference type="InterPro" id="IPR014043">
    <property type="entry name" value="Acyl_transferase_dom"/>
</dbReference>
<dbReference type="CDD" id="cd00833">
    <property type="entry name" value="PKS"/>
    <property type="match status" value="1"/>
</dbReference>
<dbReference type="InterPro" id="IPR016035">
    <property type="entry name" value="Acyl_Trfase/lysoPLipase"/>
</dbReference>
<feature type="compositionally biased region" description="Low complexity" evidence="11">
    <location>
        <begin position="793"/>
        <end position="803"/>
    </location>
</feature>
<protein>
    <submittedName>
        <fullName evidence="15">Acyl transferase domain-containing protein</fullName>
    </submittedName>
</protein>
<evidence type="ECO:0000313" key="16">
    <source>
        <dbReference type="Proteomes" id="UP000316628"/>
    </source>
</evidence>
<dbReference type="InterPro" id="IPR015083">
    <property type="entry name" value="NorB/c/GfsB-D-like_docking"/>
</dbReference>
<dbReference type="Pfam" id="PF00109">
    <property type="entry name" value="ketoacyl-synt"/>
    <property type="match status" value="1"/>
</dbReference>
<evidence type="ECO:0000256" key="9">
    <source>
        <dbReference type="ARBA" id="ARBA00023315"/>
    </source>
</evidence>
<gene>
    <name evidence="15" type="ORF">FHX81_0068</name>
</gene>
<dbReference type="Pfam" id="PF02801">
    <property type="entry name" value="Ketoacyl-synt_C"/>
    <property type="match status" value="1"/>
</dbReference>
<dbReference type="Gene3D" id="3.40.47.10">
    <property type="match status" value="1"/>
</dbReference>
<dbReference type="Pfam" id="PF08990">
    <property type="entry name" value="Docking"/>
    <property type="match status" value="1"/>
</dbReference>
<dbReference type="InterPro" id="IPR006162">
    <property type="entry name" value="Ppantetheine_attach_site"/>
</dbReference>
<dbReference type="SUPFAM" id="SSF51735">
    <property type="entry name" value="NAD(P)-binding Rossmann-fold domains"/>
    <property type="match status" value="2"/>
</dbReference>
<comment type="pathway">
    <text evidence="2">Antibiotic biosynthesis.</text>
</comment>
<dbReference type="InterPro" id="IPR018201">
    <property type="entry name" value="Ketoacyl_synth_AS"/>
</dbReference>
<dbReference type="CDD" id="cd08956">
    <property type="entry name" value="KR_3_FAS_SDR_x"/>
    <property type="match status" value="1"/>
</dbReference>
<keyword evidence="16" id="KW-1185">Reference proteome</keyword>
<dbReference type="Gene3D" id="3.40.50.720">
    <property type="entry name" value="NAD(P)-binding Rossmann-like Domain"/>
    <property type="match status" value="1"/>
</dbReference>
<dbReference type="InterPro" id="IPR036291">
    <property type="entry name" value="NAD(P)-bd_dom_sf"/>
</dbReference>
<dbReference type="SMART" id="SM00823">
    <property type="entry name" value="PKS_PP"/>
    <property type="match status" value="1"/>
</dbReference>
<dbReference type="InterPro" id="IPR014030">
    <property type="entry name" value="Ketoacyl_synth_N"/>
</dbReference>
<dbReference type="InterPro" id="IPR055123">
    <property type="entry name" value="SpnB-like_Rossmann"/>
</dbReference>
<dbReference type="InterPro" id="IPR020841">
    <property type="entry name" value="PKS_Beta-ketoAc_synthase_dom"/>
</dbReference>
<evidence type="ECO:0000256" key="8">
    <source>
        <dbReference type="ARBA" id="ARBA00023268"/>
    </source>
</evidence>
<evidence type="ECO:0000259" key="13">
    <source>
        <dbReference type="PROSITE" id="PS52004"/>
    </source>
</evidence>
<feature type="domain" description="Carrier" evidence="12">
    <location>
        <begin position="1628"/>
        <end position="1703"/>
    </location>
</feature>
<dbReference type="SMART" id="SM00825">
    <property type="entry name" value="PKS_KS"/>
    <property type="match status" value="1"/>
</dbReference>
<evidence type="ECO:0000259" key="12">
    <source>
        <dbReference type="PROSITE" id="PS50075"/>
    </source>
</evidence>
<evidence type="ECO:0000256" key="7">
    <source>
        <dbReference type="ARBA" id="ARBA00023194"/>
    </source>
</evidence>
<dbReference type="EMBL" id="VFPP01000001">
    <property type="protein sequence ID" value="TQM77829.1"/>
    <property type="molecule type" value="Genomic_DNA"/>
</dbReference>
<keyword evidence="3" id="KW-0596">Phosphopantetheine</keyword>
<dbReference type="InterPro" id="IPR049900">
    <property type="entry name" value="PKS_mFAS_DH"/>
</dbReference>
<dbReference type="PROSITE" id="PS00012">
    <property type="entry name" value="PHOSPHOPANTETHEINE"/>
    <property type="match status" value="1"/>
</dbReference>
<comment type="caution">
    <text evidence="15">The sequence shown here is derived from an EMBL/GenBank/DDBJ whole genome shotgun (WGS) entry which is preliminary data.</text>
</comment>
<dbReference type="Pfam" id="PF00698">
    <property type="entry name" value="Acyl_transf_1"/>
    <property type="match status" value="1"/>
</dbReference>
<dbReference type="GO" id="GO:0006633">
    <property type="term" value="P:fatty acid biosynthetic process"/>
    <property type="evidence" value="ECO:0007669"/>
    <property type="project" value="InterPro"/>
</dbReference>
<evidence type="ECO:0000256" key="1">
    <source>
        <dbReference type="ARBA" id="ARBA00001957"/>
    </source>
</evidence>
<dbReference type="GO" id="GO:0004312">
    <property type="term" value="F:fatty acid synthase activity"/>
    <property type="evidence" value="ECO:0007669"/>
    <property type="project" value="TreeGrafter"/>
</dbReference>
<feature type="region of interest" description="C-terminal hotdog fold" evidence="10">
    <location>
        <begin position="1082"/>
        <end position="1216"/>
    </location>
</feature>
<dbReference type="Proteomes" id="UP000316628">
    <property type="component" value="Unassembled WGS sequence"/>
</dbReference>
<dbReference type="GO" id="GO:0033068">
    <property type="term" value="P:macrolide biosynthetic process"/>
    <property type="evidence" value="ECO:0007669"/>
    <property type="project" value="UniProtKB-ARBA"/>
</dbReference>
<dbReference type="SMART" id="SM01294">
    <property type="entry name" value="PKS_PP_betabranch"/>
    <property type="match status" value="1"/>
</dbReference>
<evidence type="ECO:0000256" key="3">
    <source>
        <dbReference type="ARBA" id="ARBA00022450"/>
    </source>
</evidence>
<keyword evidence="8" id="KW-0511">Multifunctional enzyme</keyword>
<dbReference type="PROSITE" id="PS50075">
    <property type="entry name" value="CARRIER"/>
    <property type="match status" value="1"/>
</dbReference>
<evidence type="ECO:0000313" key="15">
    <source>
        <dbReference type="EMBL" id="TQM77829.1"/>
    </source>
</evidence>
<proteinExistence type="predicted"/>
<reference evidence="15 16" key="1">
    <citation type="submission" date="2019-06" db="EMBL/GenBank/DDBJ databases">
        <title>Sequencing the genomes of 1000 actinobacteria strains.</title>
        <authorList>
            <person name="Klenk H.-P."/>
        </authorList>
    </citation>
    <scope>NUCLEOTIDE SEQUENCE [LARGE SCALE GENOMIC DNA]</scope>
    <source>
        <strain evidence="15 16">DSM 45456</strain>
    </source>
</reference>
<accession>A0A543J4T0</accession>
<name>A0A543J4T0_9PSEU</name>
<dbReference type="InterPro" id="IPR016039">
    <property type="entry name" value="Thiolase-like"/>
</dbReference>
<dbReference type="InterPro" id="IPR049552">
    <property type="entry name" value="PKS_DH_N"/>
</dbReference>
<evidence type="ECO:0000256" key="5">
    <source>
        <dbReference type="ARBA" id="ARBA00022679"/>
    </source>
</evidence>
<dbReference type="InterPro" id="IPR057326">
    <property type="entry name" value="KR_dom"/>
</dbReference>
<dbReference type="PROSITE" id="PS52004">
    <property type="entry name" value="KS3_2"/>
    <property type="match status" value="1"/>
</dbReference>
<dbReference type="Pfam" id="PF16197">
    <property type="entry name" value="KAsynt_C_assoc"/>
    <property type="match status" value="1"/>
</dbReference>
<dbReference type="Pfam" id="PF08659">
    <property type="entry name" value="KR"/>
    <property type="match status" value="1"/>
</dbReference>
<feature type="region of interest" description="N-terminal hotdog fold" evidence="10">
    <location>
        <begin position="948"/>
        <end position="1071"/>
    </location>
</feature>
<dbReference type="InterPro" id="IPR020806">
    <property type="entry name" value="PKS_PP-bd"/>
</dbReference>
<comment type="cofactor">
    <cofactor evidence="1">
        <name>pantetheine 4'-phosphate</name>
        <dbReference type="ChEBI" id="CHEBI:47942"/>
    </cofactor>
</comment>
<dbReference type="Pfam" id="PF22953">
    <property type="entry name" value="SpnB_Rossmann"/>
    <property type="match status" value="1"/>
</dbReference>
<feature type="domain" description="PKS/mFAS DH" evidence="14">
    <location>
        <begin position="948"/>
        <end position="1216"/>
    </location>
</feature>
<dbReference type="InterPro" id="IPR016036">
    <property type="entry name" value="Malonyl_transacylase_ACP-bd"/>
</dbReference>
<evidence type="ECO:0000256" key="6">
    <source>
        <dbReference type="ARBA" id="ARBA00022737"/>
    </source>
</evidence>
<dbReference type="InterPro" id="IPR049551">
    <property type="entry name" value="PKS_DH_C"/>
</dbReference>
<dbReference type="InterPro" id="IPR013968">
    <property type="entry name" value="PKS_KR"/>
</dbReference>
<feature type="active site" description="Proton acceptor; for dehydratase activity" evidence="10">
    <location>
        <position position="980"/>
    </location>
</feature>
<dbReference type="FunFam" id="3.40.47.10:FF:000019">
    <property type="entry name" value="Polyketide synthase type I"/>
    <property type="match status" value="1"/>
</dbReference>
<evidence type="ECO:0000256" key="4">
    <source>
        <dbReference type="ARBA" id="ARBA00022553"/>
    </source>
</evidence>
<dbReference type="InterPro" id="IPR020807">
    <property type="entry name" value="PKS_DH"/>
</dbReference>
<dbReference type="Gene3D" id="3.40.366.10">
    <property type="entry name" value="Malonyl-Coenzyme A Acyl Carrier Protein, domain 2"/>
    <property type="match status" value="2"/>
</dbReference>
<sequence>MLGRALDNEEKLLGYLKRTTAELRETKRRLRAVERRDAEPIAIVAMACRYPGGVSSPEDLWRLVDAGRDAITEFPTDRGWDTDGVYDPRPGVPGKTYSREGGFLDDVAGFDPDFFGISPREALATDPQQRLLLEVAWEALERGGLDPAALRGSRTGVFAGVMYRDYASKLTRVPEEVEGYLGTGGLGSVVSGRVAYTFGFEGPAVTVDTACSSSLVALHLAVRALRAGECDLALAGGVTVMSTPATFIDFSRQRGLAADGRCKSFSDDADGTGWGEGAGVLLVERLSDAERLGHPVLAVVRGSAVNSDGASSGLTAPNGPSQQRVIRDALANAGLIAADVDLVEAHGTGTTLGDPIEAQALLATYGQGRDEPLWLGSVKSNIGHTQAAAGVAGIIKSVLAMRHGVLPRTLHVGEPSSRVDWSAGAVSLLAEARPWPSVDRPRRAAVSSFGISGTNAHVILEGVTPAEEPPVPSGAVVPWVLSGRTRAAVSAQAARLGAVSGDPVDVAYSLATSRSAFPHRAVVVGSSAEDFAAGLDAVAAGAPGVARGEVVEGGVAFLFTGQGAQRAGMGLTAYQRFPAYAAAFDEVAAALAPWLDRPLAEVLASADIDRTEYAQPALFAVEVALFRLVVSWGVRPDFLAGHSIGEIAAAHVAGVLSLDDAARLVAARGRLMQALPEGGAMVALPVPEDDVLPLLSDWVDLAAVNGPRSVVVSGDEDEVLRVAAAFGDQGKRLRVSHAFHSHRMNAALGEFRTVAESLTYSPPTIPIVSTAGGFLSDLSGSVNNRVPLGGDPSAGTRESTSGGTSAGTGPRGGAAGGVDFGAEYWVRHARVAVRFHDAVRQLQADGVRTFLELGPHGVLTAMAQEFLDDPAAVVPVLVRDRPDDVALVEALARLHVRGARVDWEAFFAPRGARRVDLPTYPFQRERYWLDQAAPVGDAGGLGQTALDHPLLGAAVPDPETGGVVCTGLLSVRTHPWLADHEVLGTILVPGTGLVELVGRAAAEVGCETVEELTLAAPLVLPEQGAVAVQVTVGAPDGDGFRPVSVHSRPDEDDAPWTKHATGLLTRTAGHPATAEAWPPAGAEPLPLDGLYDRLADQGYVYGPAFRALRAAWRRGDEVFAEAALPDAVADADRYGLHPALFDAALHANLIEESAQGTALPFAWHGVTRRKHGVRVVRTRISPTADGLAVSLSDEAGNPVAEVRSLVARPVSAAQLGGARPRSLYRVEWTPFALPATEPSDGFVVVEPELRTGGDVPAAVRANVDTTLRLIRDWLADERQAHAKLVVVTRTADLAVAPIRGLVRSAQAEHADRFVLADLDDDPASTRALPAALASGEPEITVRGGKASAPRLVRTNPAGEPPKFTGTVLVTGGTTGLGALVARHLVVEHGVRDLLLVSRRGHAPEPAADLRALGADVTVAACDVADRDALAALLAEHPVKAVVHAAGVVDNAVITALTPEQVDRVLRPKVDAAWNLHELTGDLDAFVLFSSAAGLVVGAGQGNYAAANVFLDALAEHRRAHGLPATSLAWGLWDGTAGLAAGLDDAGFARMRRLGMPPLSPAEGLDLFDAALAADDAVLVPIRLDQAALRARTDALPGMLRDLGRATEAAAPVDLPARLRDLPPAERERALLDLVRGTVAGVLGHRGAEAVAPDRAFSELGFDSLAAVELRNQLNQATGLRLPSTLVFDYPSAAVLAGHLDVLLTPAEADPTAAVLAEVDRLAAVIAALDPEVDRGPVTARLDALVRRWHDTHVSAAGPDEEPDFDAATDEELFDALDSELGVDTAR</sequence>
<dbReference type="Pfam" id="PF00550">
    <property type="entry name" value="PP-binding"/>
    <property type="match status" value="1"/>
</dbReference>
<dbReference type="SMART" id="SM00827">
    <property type="entry name" value="PKS_AT"/>
    <property type="match status" value="1"/>
</dbReference>
<feature type="compositionally biased region" description="Gly residues" evidence="11">
    <location>
        <begin position="804"/>
        <end position="813"/>
    </location>
</feature>
<dbReference type="SMART" id="SM00826">
    <property type="entry name" value="PKS_DH"/>
    <property type="match status" value="1"/>
</dbReference>
<evidence type="ECO:0000256" key="11">
    <source>
        <dbReference type="SAM" id="MobiDB-lite"/>
    </source>
</evidence>
<dbReference type="PROSITE" id="PS52019">
    <property type="entry name" value="PKS_MFAS_DH"/>
    <property type="match status" value="1"/>
</dbReference>
<keyword evidence="9" id="KW-0012">Acyltransferase</keyword>
<feature type="active site" description="Proton donor; for dehydratase activity" evidence="10">
    <location>
        <position position="1142"/>
    </location>
</feature>
<keyword evidence="7" id="KW-0045">Antibiotic biosynthesis</keyword>
<feature type="domain" description="Ketosynthase family 3 (KS3)" evidence="13">
    <location>
        <begin position="38"/>
        <end position="462"/>
    </location>
</feature>
<feature type="region of interest" description="Disordered" evidence="11">
    <location>
        <begin position="785"/>
        <end position="813"/>
    </location>
</feature>
<dbReference type="InterPro" id="IPR014031">
    <property type="entry name" value="Ketoacyl_synth_C"/>
</dbReference>
<dbReference type="PANTHER" id="PTHR43775">
    <property type="entry name" value="FATTY ACID SYNTHASE"/>
    <property type="match status" value="1"/>
</dbReference>
<dbReference type="SUPFAM" id="SSF47336">
    <property type="entry name" value="ACP-like"/>
    <property type="match status" value="1"/>
</dbReference>
<evidence type="ECO:0000256" key="2">
    <source>
        <dbReference type="ARBA" id="ARBA00004792"/>
    </source>
</evidence>
<dbReference type="GO" id="GO:0031177">
    <property type="term" value="F:phosphopantetheine binding"/>
    <property type="evidence" value="ECO:0007669"/>
    <property type="project" value="InterPro"/>
</dbReference>
<dbReference type="InterPro" id="IPR050091">
    <property type="entry name" value="PKS_NRPS_Biosynth_Enz"/>
</dbReference>
<dbReference type="SUPFAM" id="SSF52151">
    <property type="entry name" value="FabD/lysophospholipase-like"/>
    <property type="match status" value="2"/>
</dbReference>
<dbReference type="InterPro" id="IPR009081">
    <property type="entry name" value="PP-bd_ACP"/>
</dbReference>
<keyword evidence="6" id="KW-0677">Repeat</keyword>
<dbReference type="FunFam" id="1.10.1200.10:FF:000007">
    <property type="entry name" value="Probable polyketide synthase pks17"/>
    <property type="match status" value="1"/>
</dbReference>
<dbReference type="Gene3D" id="3.30.70.3290">
    <property type="match status" value="2"/>
</dbReference>
<keyword evidence="5 15" id="KW-0808">Transferase</keyword>
<dbReference type="OrthoDB" id="9778690at2"/>
<keyword evidence="4" id="KW-0597">Phosphoprotein</keyword>
<dbReference type="SMART" id="SM00822">
    <property type="entry name" value="PKS_KR"/>
    <property type="match status" value="1"/>
</dbReference>
<dbReference type="Pfam" id="PF21089">
    <property type="entry name" value="PKS_DH_N"/>
    <property type="match status" value="1"/>
</dbReference>
<dbReference type="SUPFAM" id="SSF53901">
    <property type="entry name" value="Thiolase-like"/>
    <property type="match status" value="1"/>
</dbReference>
<dbReference type="Gene3D" id="3.10.129.110">
    <property type="entry name" value="Polyketide synthase dehydratase"/>
    <property type="match status" value="1"/>
</dbReference>
<dbReference type="PROSITE" id="PS00606">
    <property type="entry name" value="KS3_1"/>
    <property type="match status" value="1"/>
</dbReference>
<organism evidence="15 16">
    <name type="scientific">Saccharothrix saharensis</name>
    <dbReference type="NCBI Taxonomy" id="571190"/>
    <lineage>
        <taxon>Bacteria</taxon>
        <taxon>Bacillati</taxon>
        <taxon>Actinomycetota</taxon>
        <taxon>Actinomycetes</taxon>
        <taxon>Pseudonocardiales</taxon>
        <taxon>Pseudonocardiaceae</taxon>
        <taxon>Saccharothrix</taxon>
    </lineage>
</organism>